<evidence type="ECO:0000313" key="5">
    <source>
        <dbReference type="Proteomes" id="UP000664203"/>
    </source>
</evidence>
<dbReference type="GO" id="GO:0050897">
    <property type="term" value="F:cobalt ion binding"/>
    <property type="evidence" value="ECO:0007669"/>
    <property type="project" value="TreeGrafter"/>
</dbReference>
<proteinExistence type="predicted"/>
<dbReference type="OrthoDB" id="5430812at2759"/>
<dbReference type="InterPro" id="IPR045861">
    <property type="entry name" value="CorA_cytoplasmic_dom"/>
</dbReference>
<dbReference type="PANTHER" id="PTHR46494">
    <property type="entry name" value="CORA FAMILY METAL ION TRANSPORTER (EUROFUNG)"/>
    <property type="match status" value="1"/>
</dbReference>
<comment type="caution">
    <text evidence="4">The sequence shown here is derived from an EMBL/GenBank/DDBJ whole genome shotgun (WGS) entry which is preliminary data.</text>
</comment>
<evidence type="ECO:0000256" key="3">
    <source>
        <dbReference type="SAM" id="Phobius"/>
    </source>
</evidence>
<feature type="transmembrane region" description="Helical" evidence="3">
    <location>
        <begin position="391"/>
        <end position="412"/>
    </location>
</feature>
<keyword evidence="3" id="KW-0472">Membrane</keyword>
<keyword evidence="5" id="KW-1185">Reference proteome</keyword>
<dbReference type="Gene3D" id="1.20.58.340">
    <property type="entry name" value="Magnesium transport protein CorA, transmembrane region"/>
    <property type="match status" value="1"/>
</dbReference>
<comment type="subcellular location">
    <subcellularLocation>
        <location evidence="1">Cell membrane</location>
        <topology evidence="1">Multi-pass membrane protein</topology>
    </subcellularLocation>
</comment>
<dbReference type="Proteomes" id="UP000664203">
    <property type="component" value="Unassembled WGS sequence"/>
</dbReference>
<dbReference type="PANTHER" id="PTHR46494:SF1">
    <property type="entry name" value="CORA FAMILY METAL ION TRANSPORTER (EUROFUNG)"/>
    <property type="match status" value="1"/>
</dbReference>
<dbReference type="GO" id="GO:0000287">
    <property type="term" value="F:magnesium ion binding"/>
    <property type="evidence" value="ECO:0007669"/>
    <property type="project" value="TreeGrafter"/>
</dbReference>
<feature type="region of interest" description="Disordered" evidence="2">
    <location>
        <begin position="45"/>
        <end position="68"/>
    </location>
</feature>
<accession>A0A8H3J520</accession>
<dbReference type="GO" id="GO:0015087">
    <property type="term" value="F:cobalt ion transmembrane transporter activity"/>
    <property type="evidence" value="ECO:0007669"/>
    <property type="project" value="TreeGrafter"/>
</dbReference>
<evidence type="ECO:0000256" key="2">
    <source>
        <dbReference type="SAM" id="MobiDB-lite"/>
    </source>
</evidence>
<sequence length="483" mass="54842">NIWAPERQKEVVKALSETYNFSPRLRGIMCSDHYTSVPVVSAADRSGVRSRGKKSQLERKSVESQSVDLEKEGMAMPTSFHSPTLDLSHYKMVNDLCIGYNSLSDTKADWEYRKTQTSEDDSESTEHVRDKPKGARTWTWLVLCDDGTVISIYENPFPSHKGGIPEGKQLLLTVIRRNLLNVFMQLSGVDDVHRKKNPINTLDIRPSLLSNQSSNITIADSPSLLFYYLFDDWYTSYALVAKSEHQYAMDLEKLRKDMFTKPQVPLIQKLHQYGRELAVLKRMYQSYALIIERILDRQKPLHSSTGDPSSMNGSHSQTLISEGAVTSEIQTFGAPLSSAATVRFERLRDRINLYALSEIQECLDEKDSLVFLNFNLITLKESQAVERLTRITILLAKVTILFMPVSLMTAYFSTQLSDLTNLYTIKTYWICFAVIMSLSLVGLVFFGLASGTLEGKPIYRSLTQTMVDAGRGKWKARQERKGH</sequence>
<evidence type="ECO:0008006" key="6">
    <source>
        <dbReference type="Google" id="ProtNLM"/>
    </source>
</evidence>
<evidence type="ECO:0000313" key="4">
    <source>
        <dbReference type="EMBL" id="CAF9940867.1"/>
    </source>
</evidence>
<feature type="transmembrane region" description="Helical" evidence="3">
    <location>
        <begin position="427"/>
        <end position="449"/>
    </location>
</feature>
<keyword evidence="3" id="KW-1133">Transmembrane helix</keyword>
<keyword evidence="3" id="KW-0812">Transmembrane</keyword>
<organism evidence="4 5">
    <name type="scientific">Alectoria fallacina</name>
    <dbReference type="NCBI Taxonomy" id="1903189"/>
    <lineage>
        <taxon>Eukaryota</taxon>
        <taxon>Fungi</taxon>
        <taxon>Dikarya</taxon>
        <taxon>Ascomycota</taxon>
        <taxon>Pezizomycotina</taxon>
        <taxon>Lecanoromycetes</taxon>
        <taxon>OSLEUM clade</taxon>
        <taxon>Lecanoromycetidae</taxon>
        <taxon>Lecanorales</taxon>
        <taxon>Lecanorineae</taxon>
        <taxon>Parmeliaceae</taxon>
        <taxon>Alectoria</taxon>
    </lineage>
</organism>
<reference evidence="4" key="1">
    <citation type="submission" date="2021-03" db="EMBL/GenBank/DDBJ databases">
        <authorList>
            <person name="Tagirdzhanova G."/>
        </authorList>
    </citation>
    <scope>NUCLEOTIDE SEQUENCE</scope>
</reference>
<dbReference type="EMBL" id="CAJPDR010000624">
    <property type="protein sequence ID" value="CAF9940867.1"/>
    <property type="molecule type" value="Genomic_DNA"/>
</dbReference>
<feature type="compositionally biased region" description="Basic and acidic residues" evidence="2">
    <location>
        <begin position="55"/>
        <end position="68"/>
    </location>
</feature>
<dbReference type="SUPFAM" id="SSF143865">
    <property type="entry name" value="CorA soluble domain-like"/>
    <property type="match status" value="1"/>
</dbReference>
<dbReference type="GO" id="GO:0005886">
    <property type="term" value="C:plasma membrane"/>
    <property type="evidence" value="ECO:0007669"/>
    <property type="project" value="UniProtKB-SubCell"/>
</dbReference>
<protein>
    <recommendedName>
        <fullName evidence="6">ADP-ribosylation factor</fullName>
    </recommendedName>
</protein>
<gene>
    <name evidence="4" type="ORF">ALECFALPRED_008890</name>
</gene>
<feature type="non-terminal residue" evidence="4">
    <location>
        <position position="1"/>
    </location>
</feature>
<name>A0A8H3J520_9LECA</name>
<evidence type="ECO:0000256" key="1">
    <source>
        <dbReference type="ARBA" id="ARBA00004651"/>
    </source>
</evidence>
<dbReference type="AlphaFoldDB" id="A0A8H3J520"/>
<dbReference type="GO" id="GO:0015095">
    <property type="term" value="F:magnesium ion transmembrane transporter activity"/>
    <property type="evidence" value="ECO:0007669"/>
    <property type="project" value="TreeGrafter"/>
</dbReference>